<evidence type="ECO:0000313" key="1">
    <source>
        <dbReference type="EMBL" id="KAF0748471.1"/>
    </source>
</evidence>
<protein>
    <submittedName>
        <fullName evidence="1">Uncharacterized protein</fullName>
    </submittedName>
</protein>
<keyword evidence="2" id="KW-1185">Reference proteome</keyword>
<feature type="non-terminal residue" evidence="1">
    <location>
        <position position="128"/>
    </location>
</feature>
<accession>A0A6G0Y336</accession>
<dbReference type="OrthoDB" id="21128at2759"/>
<dbReference type="Proteomes" id="UP000478052">
    <property type="component" value="Unassembled WGS sequence"/>
</dbReference>
<proteinExistence type="predicted"/>
<gene>
    <name evidence="1" type="ORF">FWK35_00026825</name>
</gene>
<reference evidence="1 2" key="1">
    <citation type="submission" date="2019-08" db="EMBL/GenBank/DDBJ databases">
        <title>Whole genome of Aphis craccivora.</title>
        <authorList>
            <person name="Voronova N.V."/>
            <person name="Shulinski R.S."/>
            <person name="Bandarenka Y.V."/>
            <person name="Zhorov D.G."/>
            <person name="Warner D."/>
        </authorList>
    </citation>
    <scope>NUCLEOTIDE SEQUENCE [LARGE SCALE GENOMIC DNA]</scope>
    <source>
        <strain evidence="1">180601</strain>
        <tissue evidence="1">Whole Body</tissue>
    </source>
</reference>
<organism evidence="1 2">
    <name type="scientific">Aphis craccivora</name>
    <name type="common">Cowpea aphid</name>
    <dbReference type="NCBI Taxonomy" id="307492"/>
    <lineage>
        <taxon>Eukaryota</taxon>
        <taxon>Metazoa</taxon>
        <taxon>Ecdysozoa</taxon>
        <taxon>Arthropoda</taxon>
        <taxon>Hexapoda</taxon>
        <taxon>Insecta</taxon>
        <taxon>Pterygota</taxon>
        <taxon>Neoptera</taxon>
        <taxon>Paraneoptera</taxon>
        <taxon>Hemiptera</taxon>
        <taxon>Sternorrhyncha</taxon>
        <taxon>Aphidomorpha</taxon>
        <taxon>Aphidoidea</taxon>
        <taxon>Aphididae</taxon>
        <taxon>Aphidini</taxon>
        <taxon>Aphis</taxon>
        <taxon>Aphis</taxon>
    </lineage>
</organism>
<evidence type="ECO:0000313" key="2">
    <source>
        <dbReference type="Proteomes" id="UP000478052"/>
    </source>
</evidence>
<name>A0A6G0Y336_APHCR</name>
<dbReference type="EMBL" id="VUJU01006462">
    <property type="protein sequence ID" value="KAF0748471.1"/>
    <property type="molecule type" value="Genomic_DNA"/>
</dbReference>
<sequence>MIITSRNNTSISTFGGGFRWKSKYTWCIIEVKNKHFLRVFKKVKKNKKKMTEKQEILRKTSFRPNRFFYMVRKMFAIRWSVVDDRCSIIFKNKTKPSSYCPQNKCCPGQLPPLAPILNELMNDVLILQ</sequence>
<dbReference type="AlphaFoldDB" id="A0A6G0Y336"/>
<comment type="caution">
    <text evidence="1">The sequence shown here is derived from an EMBL/GenBank/DDBJ whole genome shotgun (WGS) entry which is preliminary data.</text>
</comment>